<dbReference type="Gene3D" id="1.10.3470.10">
    <property type="entry name" value="ABC transporter involved in vitamin B12 uptake, BtuC"/>
    <property type="match status" value="1"/>
</dbReference>
<proteinExistence type="inferred from homology"/>
<name>A0AAW9HUN9_9ACTO</name>
<dbReference type="SUPFAM" id="SSF81345">
    <property type="entry name" value="ABC transporter involved in vitamin B12 uptake, BtuC"/>
    <property type="match status" value="1"/>
</dbReference>
<dbReference type="PANTHER" id="PTHR30477:SF3">
    <property type="entry name" value="METAL TRANSPORT SYSTEM MEMBRANE PROTEIN CT_069-RELATED"/>
    <property type="match status" value="1"/>
</dbReference>
<dbReference type="RefSeq" id="WP_308806752.1">
    <property type="nucleotide sequence ID" value="NZ_CAMYCL010000011.1"/>
</dbReference>
<feature type="transmembrane region" description="Helical" evidence="9">
    <location>
        <begin position="284"/>
        <end position="303"/>
    </location>
</feature>
<organism evidence="10 11">
    <name type="scientific">Actinotignum urinale</name>
    <dbReference type="NCBI Taxonomy" id="190146"/>
    <lineage>
        <taxon>Bacteria</taxon>
        <taxon>Bacillati</taxon>
        <taxon>Actinomycetota</taxon>
        <taxon>Actinomycetes</taxon>
        <taxon>Actinomycetales</taxon>
        <taxon>Actinomycetaceae</taxon>
        <taxon>Actinotignum</taxon>
    </lineage>
</organism>
<reference evidence="10" key="1">
    <citation type="submission" date="2023-10" db="EMBL/GenBank/DDBJ databases">
        <title>Whole Genome based description of the genera Actinobaculum and Actinotignum reveals a complex phylogenetic relationship within the species included in the genus Actinotignum.</title>
        <authorList>
            <person name="Jensen C.S."/>
            <person name="Dargis R."/>
            <person name="Kemp M."/>
            <person name="Christensen J.J."/>
        </authorList>
    </citation>
    <scope>NUCLEOTIDE SEQUENCE</scope>
    <source>
        <strain evidence="10">SLA_B511</strain>
    </source>
</reference>
<accession>A0AAW9HUN9</accession>
<dbReference type="InterPro" id="IPR037294">
    <property type="entry name" value="ABC_BtuC-like"/>
</dbReference>
<feature type="transmembrane region" description="Helical" evidence="9">
    <location>
        <begin position="94"/>
        <end position="114"/>
    </location>
</feature>
<dbReference type="InterPro" id="IPR001626">
    <property type="entry name" value="ABC_TroCD"/>
</dbReference>
<keyword evidence="3 8" id="KW-0813">Transport</keyword>
<feature type="transmembrane region" description="Helical" evidence="9">
    <location>
        <begin position="64"/>
        <end position="87"/>
    </location>
</feature>
<evidence type="ECO:0000256" key="1">
    <source>
        <dbReference type="ARBA" id="ARBA00004651"/>
    </source>
</evidence>
<feature type="transmembrane region" description="Helical" evidence="9">
    <location>
        <begin position="217"/>
        <end position="243"/>
    </location>
</feature>
<evidence type="ECO:0000313" key="10">
    <source>
        <dbReference type="EMBL" id="MDY5154574.1"/>
    </source>
</evidence>
<sequence length="366" mass="39160">MTVRSITTVQSITTIHSIATLDIIPLTDFFTNYTFRTMLIGTFLIGGFAGALGSLLYLKKQSLIGDVIGHSSILGVALAFVIATGVIGIEGRSVLVLTIGAVIISTLCVLLANWIESHSRLGMDSAMAICLSLFYGAGMVAFRMISRSTLPNRGGIEKYVFGNAATLVTQDLLTILCFGAVSLAIMLALWKEIKVYIFDPVLAESLGFSSRRLMPTVFIAVTVAMVIGIKGVGLILMIAFAIMPAAAARQWTRSFGSMVTLSGIFGAFGGAFGSYVAVCLGKVPTGPVVVIVLAVIVAVSLCFSPQRSLFSTAYARYRNAKRARREPQKTLPQPRTYGVQKIHSTHTACKKYNPTHIKTKTSLATA</sequence>
<dbReference type="GO" id="GO:0010043">
    <property type="term" value="P:response to zinc ion"/>
    <property type="evidence" value="ECO:0007669"/>
    <property type="project" value="TreeGrafter"/>
</dbReference>
<dbReference type="GO" id="GO:0043190">
    <property type="term" value="C:ATP-binding cassette (ABC) transporter complex"/>
    <property type="evidence" value="ECO:0007669"/>
    <property type="project" value="InterPro"/>
</dbReference>
<comment type="similarity">
    <text evidence="2 8">Belongs to the ABC-3 integral membrane protein family.</text>
</comment>
<keyword evidence="4" id="KW-1003">Cell membrane</keyword>
<protein>
    <submittedName>
        <fullName evidence="10">Metal ABC transporter permease</fullName>
    </submittedName>
</protein>
<feature type="transmembrane region" description="Helical" evidence="9">
    <location>
        <begin position="255"/>
        <end position="278"/>
    </location>
</feature>
<dbReference type="Pfam" id="PF00950">
    <property type="entry name" value="ABC-3"/>
    <property type="match status" value="1"/>
</dbReference>
<keyword evidence="7 9" id="KW-0472">Membrane</keyword>
<comment type="subcellular location">
    <subcellularLocation>
        <location evidence="1 8">Cell membrane</location>
        <topology evidence="1 8">Multi-pass membrane protein</topology>
    </subcellularLocation>
</comment>
<evidence type="ECO:0000256" key="6">
    <source>
        <dbReference type="ARBA" id="ARBA00022989"/>
    </source>
</evidence>
<evidence type="ECO:0000256" key="3">
    <source>
        <dbReference type="ARBA" id="ARBA00022448"/>
    </source>
</evidence>
<feature type="transmembrane region" description="Helical" evidence="9">
    <location>
        <begin position="167"/>
        <end position="190"/>
    </location>
</feature>
<dbReference type="AlphaFoldDB" id="A0AAW9HUN9"/>
<dbReference type="PANTHER" id="PTHR30477">
    <property type="entry name" value="ABC-TRANSPORTER METAL-BINDING PROTEIN"/>
    <property type="match status" value="1"/>
</dbReference>
<evidence type="ECO:0000256" key="7">
    <source>
        <dbReference type="ARBA" id="ARBA00023136"/>
    </source>
</evidence>
<dbReference type="Proteomes" id="UP001281731">
    <property type="component" value="Unassembled WGS sequence"/>
</dbReference>
<evidence type="ECO:0000256" key="5">
    <source>
        <dbReference type="ARBA" id="ARBA00022692"/>
    </source>
</evidence>
<evidence type="ECO:0000313" key="11">
    <source>
        <dbReference type="Proteomes" id="UP001281731"/>
    </source>
</evidence>
<evidence type="ECO:0000256" key="2">
    <source>
        <dbReference type="ARBA" id="ARBA00008034"/>
    </source>
</evidence>
<keyword evidence="6 9" id="KW-1133">Transmembrane helix</keyword>
<feature type="transmembrane region" description="Helical" evidence="9">
    <location>
        <begin position="126"/>
        <end position="146"/>
    </location>
</feature>
<gene>
    <name evidence="10" type="ORF">R6G80_02390</name>
</gene>
<dbReference type="GO" id="GO:0055085">
    <property type="term" value="P:transmembrane transport"/>
    <property type="evidence" value="ECO:0007669"/>
    <property type="project" value="InterPro"/>
</dbReference>
<dbReference type="EMBL" id="JAWNGC010000002">
    <property type="protein sequence ID" value="MDY5154574.1"/>
    <property type="molecule type" value="Genomic_DNA"/>
</dbReference>
<evidence type="ECO:0000256" key="4">
    <source>
        <dbReference type="ARBA" id="ARBA00022475"/>
    </source>
</evidence>
<comment type="caution">
    <text evidence="10">The sequence shown here is derived from an EMBL/GenBank/DDBJ whole genome shotgun (WGS) entry which is preliminary data.</text>
</comment>
<evidence type="ECO:0000256" key="9">
    <source>
        <dbReference type="SAM" id="Phobius"/>
    </source>
</evidence>
<keyword evidence="5 8" id="KW-0812">Transmembrane</keyword>
<evidence type="ECO:0000256" key="8">
    <source>
        <dbReference type="RuleBase" id="RU003943"/>
    </source>
</evidence>
<feature type="transmembrane region" description="Helical" evidence="9">
    <location>
        <begin position="38"/>
        <end position="58"/>
    </location>
</feature>